<dbReference type="InParanoid" id="A0A3Q7F5Y6"/>
<evidence type="ECO:0008006" key="17">
    <source>
        <dbReference type="Google" id="ProtNLM"/>
    </source>
</evidence>
<dbReference type="InterPro" id="IPR017972">
    <property type="entry name" value="Cyt_P450_CS"/>
</dbReference>
<sequence length="504" mass="57442">MELQLFLATFFSILLLIFTVNLLSKKRKSTLNLPPGPWKLPFIGSIHHLIASQLPHHTLRDLAKKHGPLMHLQLGEIPTIVISSPRVAQEVLKTHDLAFTNRPGLLSVQILTYNYSDIAFAPYGNYWRQMRKLCTLELLSAKNVVSFASIREEEAFDLLQDVESKSGSVINLTEKIYALTNAVICRAAFGKRRKEESTYFMSLIKELSLMITGLDISEVFPSLKFLQVITGTKEKLLKLHKKFDKVLDMIIEEHKHEYDDEESSRKTDLVNLLLMLQESGTLDFSFTRDNIKAVILDMFLAGTETSATVLDWAMVEMMRSPNVMEKAQTELRRILKGKNRVTENDLKEVSYLKLVIKETLRLHPPLPLLLPRECREECVIDGYDIPIKTKVIVNAWAINRDAEFWEDSESFTPERFINSASNNLEFIGQNYEYLPFGGGRRMCPGISFGLSNVELPLAQLIYHFNWKLPNGMKPEDVDVTETPGSSCSRKYNLCVIATSNDHGI</sequence>
<dbReference type="PANTHER" id="PTHR47955:SF9">
    <property type="entry name" value="PREMNASPIRODIENE OXYGENASE-LIKE"/>
    <property type="match status" value="1"/>
</dbReference>
<dbReference type="PRINTS" id="PR00463">
    <property type="entry name" value="EP450I"/>
</dbReference>
<dbReference type="PRINTS" id="PR00385">
    <property type="entry name" value="P450"/>
</dbReference>
<dbReference type="GO" id="GO:0016020">
    <property type="term" value="C:membrane"/>
    <property type="evidence" value="ECO:0007669"/>
    <property type="project" value="UniProtKB-SubCell"/>
</dbReference>
<dbReference type="OrthoDB" id="2789670at2759"/>
<dbReference type="GO" id="GO:0004497">
    <property type="term" value="F:monooxygenase activity"/>
    <property type="evidence" value="ECO:0007669"/>
    <property type="project" value="UniProtKB-KW"/>
</dbReference>
<feature type="binding site" description="axial binding residue" evidence="12">
    <location>
        <position position="443"/>
    </location>
    <ligand>
        <name>heme</name>
        <dbReference type="ChEBI" id="CHEBI:30413"/>
    </ligand>
    <ligandPart>
        <name>Fe</name>
        <dbReference type="ChEBI" id="CHEBI:18248"/>
    </ligandPart>
</feature>
<keyword evidence="10 13" id="KW-0503">Monooxygenase</keyword>
<comment type="subcellular location">
    <subcellularLocation>
        <location evidence="2">Membrane</location>
    </subcellularLocation>
</comment>
<dbReference type="Gramene" id="Solyc02g082070.3.1">
    <property type="protein sequence ID" value="Solyc02g082070.3.1"/>
    <property type="gene ID" value="Solyc02g082070.3"/>
</dbReference>
<keyword evidence="11 14" id="KW-0472">Membrane</keyword>
<dbReference type="GO" id="GO:0020037">
    <property type="term" value="F:heme binding"/>
    <property type="evidence" value="ECO:0007669"/>
    <property type="project" value="InterPro"/>
</dbReference>
<comment type="similarity">
    <text evidence="3 13">Belongs to the cytochrome P450 family.</text>
</comment>
<dbReference type="GO" id="GO:0005506">
    <property type="term" value="F:iron ion binding"/>
    <property type="evidence" value="ECO:0007669"/>
    <property type="project" value="InterPro"/>
</dbReference>
<keyword evidence="9 12" id="KW-0408">Iron</keyword>
<evidence type="ECO:0000313" key="16">
    <source>
        <dbReference type="Proteomes" id="UP000004994"/>
    </source>
</evidence>
<dbReference type="InterPro" id="IPR002401">
    <property type="entry name" value="Cyt_P450_E_grp-I"/>
</dbReference>
<evidence type="ECO:0000256" key="12">
    <source>
        <dbReference type="PIRSR" id="PIRSR602401-1"/>
    </source>
</evidence>
<dbReference type="InterPro" id="IPR001128">
    <property type="entry name" value="Cyt_P450"/>
</dbReference>
<comment type="cofactor">
    <cofactor evidence="1 12">
        <name>heme</name>
        <dbReference type="ChEBI" id="CHEBI:30413"/>
    </cofactor>
</comment>
<dbReference type="PaxDb" id="4081-Solyc02g082070.2.1"/>
<evidence type="ECO:0000256" key="5">
    <source>
        <dbReference type="ARBA" id="ARBA00022692"/>
    </source>
</evidence>
<evidence type="ECO:0000256" key="6">
    <source>
        <dbReference type="ARBA" id="ARBA00022723"/>
    </source>
</evidence>
<dbReference type="InterPro" id="IPR036396">
    <property type="entry name" value="Cyt_P450_sf"/>
</dbReference>
<dbReference type="GeneID" id="101247777"/>
<gene>
    <name evidence="15" type="primary">LOC101247777</name>
</gene>
<dbReference type="Gene3D" id="1.10.630.10">
    <property type="entry name" value="Cytochrome P450"/>
    <property type="match status" value="1"/>
</dbReference>
<evidence type="ECO:0000256" key="11">
    <source>
        <dbReference type="ARBA" id="ARBA00023136"/>
    </source>
</evidence>
<evidence type="ECO:0000256" key="1">
    <source>
        <dbReference type="ARBA" id="ARBA00001971"/>
    </source>
</evidence>
<dbReference type="FunFam" id="1.10.630.10:FF:000008">
    <property type="entry name" value="Cytochrome P450 71D8"/>
    <property type="match status" value="1"/>
</dbReference>
<dbReference type="KEGG" id="sly:101247777"/>
<accession>A0A3Q7F5Y6</accession>
<evidence type="ECO:0000256" key="3">
    <source>
        <dbReference type="ARBA" id="ARBA00010617"/>
    </source>
</evidence>
<keyword evidence="16" id="KW-1185">Reference proteome</keyword>
<dbReference type="GO" id="GO:0016705">
    <property type="term" value="F:oxidoreductase activity, acting on paired donors, with incorporation or reduction of molecular oxygen"/>
    <property type="evidence" value="ECO:0007669"/>
    <property type="project" value="InterPro"/>
</dbReference>
<dbReference type="PROSITE" id="PS00086">
    <property type="entry name" value="CYTOCHROME_P450"/>
    <property type="match status" value="1"/>
</dbReference>
<evidence type="ECO:0000256" key="2">
    <source>
        <dbReference type="ARBA" id="ARBA00004370"/>
    </source>
</evidence>
<feature type="transmembrane region" description="Helical" evidence="14">
    <location>
        <begin position="6"/>
        <end position="23"/>
    </location>
</feature>
<keyword evidence="6 12" id="KW-0479">Metal-binding</keyword>
<reference evidence="15" key="1">
    <citation type="journal article" date="2012" name="Nature">
        <title>The tomato genome sequence provides insights into fleshy fruit evolution.</title>
        <authorList>
            <consortium name="Tomato Genome Consortium"/>
        </authorList>
    </citation>
    <scope>NUCLEOTIDE SEQUENCE [LARGE SCALE GENOMIC DNA]</scope>
    <source>
        <strain evidence="15">cv. Heinz 1706</strain>
    </source>
</reference>
<dbReference type="CDD" id="cd11072">
    <property type="entry name" value="CYP71-like"/>
    <property type="match status" value="1"/>
</dbReference>
<keyword evidence="4 12" id="KW-0349">Heme</keyword>
<name>A0A3Q7F5Y6_SOLLC</name>
<evidence type="ECO:0000256" key="10">
    <source>
        <dbReference type="ARBA" id="ARBA00023033"/>
    </source>
</evidence>
<dbReference type="SMR" id="A0A3Q7F5Y6"/>
<proteinExistence type="inferred from homology"/>
<dbReference type="AlphaFoldDB" id="A0A3Q7F5Y6"/>
<organism evidence="15">
    <name type="scientific">Solanum lycopersicum</name>
    <name type="common">Tomato</name>
    <name type="synonym">Lycopersicon esculentum</name>
    <dbReference type="NCBI Taxonomy" id="4081"/>
    <lineage>
        <taxon>Eukaryota</taxon>
        <taxon>Viridiplantae</taxon>
        <taxon>Streptophyta</taxon>
        <taxon>Embryophyta</taxon>
        <taxon>Tracheophyta</taxon>
        <taxon>Spermatophyta</taxon>
        <taxon>Magnoliopsida</taxon>
        <taxon>eudicotyledons</taxon>
        <taxon>Gunneridae</taxon>
        <taxon>Pentapetalae</taxon>
        <taxon>asterids</taxon>
        <taxon>lamiids</taxon>
        <taxon>Solanales</taxon>
        <taxon>Solanaceae</taxon>
        <taxon>Solanoideae</taxon>
        <taxon>Solaneae</taxon>
        <taxon>Solanum</taxon>
        <taxon>Solanum subgen. Lycopersicon</taxon>
    </lineage>
</organism>
<dbReference type="EnsemblPlants" id="Solyc02g082070.3.1">
    <property type="protein sequence ID" value="Solyc02g082070.3.1"/>
    <property type="gene ID" value="Solyc02g082070.3"/>
</dbReference>
<evidence type="ECO:0000256" key="4">
    <source>
        <dbReference type="ARBA" id="ARBA00022617"/>
    </source>
</evidence>
<evidence type="ECO:0000256" key="9">
    <source>
        <dbReference type="ARBA" id="ARBA00023004"/>
    </source>
</evidence>
<protein>
    <recommendedName>
        <fullName evidence="17">Premnaspirodiene oxygenase-like</fullName>
    </recommendedName>
</protein>
<dbReference type="STRING" id="4081.A0A3Q7F5Y6"/>
<reference evidence="15" key="2">
    <citation type="submission" date="2019-01" db="UniProtKB">
        <authorList>
            <consortium name="EnsemblPlants"/>
        </authorList>
    </citation>
    <scope>IDENTIFICATION</scope>
    <source>
        <strain evidence="15">cv. Heinz 1706</strain>
    </source>
</reference>
<evidence type="ECO:0000256" key="14">
    <source>
        <dbReference type="SAM" id="Phobius"/>
    </source>
</evidence>
<dbReference type="PANTHER" id="PTHR47955">
    <property type="entry name" value="CYTOCHROME P450 FAMILY 71 PROTEIN"/>
    <property type="match status" value="1"/>
</dbReference>
<evidence type="ECO:0000256" key="7">
    <source>
        <dbReference type="ARBA" id="ARBA00022989"/>
    </source>
</evidence>
<dbReference type="Proteomes" id="UP000004994">
    <property type="component" value="Chromosome 2"/>
</dbReference>
<keyword evidence="5 14" id="KW-0812">Transmembrane</keyword>
<dbReference type="OMA" id="ARESCKI"/>
<evidence type="ECO:0000256" key="13">
    <source>
        <dbReference type="RuleBase" id="RU000461"/>
    </source>
</evidence>
<keyword evidence="8 13" id="KW-0560">Oxidoreductase</keyword>
<dbReference type="SUPFAM" id="SSF48264">
    <property type="entry name" value="Cytochrome P450"/>
    <property type="match status" value="1"/>
</dbReference>
<keyword evidence="7 14" id="KW-1133">Transmembrane helix</keyword>
<dbReference type="RefSeq" id="XP_004232610.1">
    <property type="nucleotide sequence ID" value="XM_004232562.5"/>
</dbReference>
<dbReference type="Pfam" id="PF00067">
    <property type="entry name" value="p450"/>
    <property type="match status" value="1"/>
</dbReference>
<evidence type="ECO:0000256" key="8">
    <source>
        <dbReference type="ARBA" id="ARBA00023002"/>
    </source>
</evidence>
<evidence type="ECO:0000313" key="15">
    <source>
        <dbReference type="EnsemblPlants" id="Solyc02g082070.3.1"/>
    </source>
</evidence>